<proteinExistence type="predicted"/>
<name>A0ABP2AMW7_SARVE</name>
<evidence type="ECO:0000256" key="1">
    <source>
        <dbReference type="SAM" id="Coils"/>
    </source>
</evidence>
<comment type="caution">
    <text evidence="2">The sequence shown here is derived from an EMBL/GenBank/DDBJ whole genome shotgun (WGS) entry which is preliminary data.</text>
</comment>
<feature type="coiled-coil region" evidence="1">
    <location>
        <begin position="90"/>
        <end position="117"/>
    </location>
</feature>
<protein>
    <submittedName>
        <fullName evidence="2">Uncharacterized protein</fullName>
    </submittedName>
</protein>
<organism evidence="2 3">
    <name type="scientific">Sarcina ventriculi</name>
    <name type="common">Clostridium ventriculi</name>
    <dbReference type="NCBI Taxonomy" id="1267"/>
    <lineage>
        <taxon>Bacteria</taxon>
        <taxon>Bacillati</taxon>
        <taxon>Bacillota</taxon>
        <taxon>Clostridia</taxon>
        <taxon>Eubacteriales</taxon>
        <taxon>Clostridiaceae</taxon>
        <taxon>Sarcina</taxon>
    </lineage>
</organism>
<reference evidence="2 3" key="1">
    <citation type="submission" date="2015-09" db="EMBL/GenBank/DDBJ databases">
        <authorList>
            <consortium name="Pathogen Informatics"/>
            <person name="Wu L."/>
            <person name="Ma J."/>
        </authorList>
    </citation>
    <scope>NUCLEOTIDE SEQUENCE [LARGE SCALE GENOMIC DNA]</scope>
    <source>
        <strain evidence="2 3">2789STDY5834858</strain>
    </source>
</reference>
<dbReference type="Proteomes" id="UP000095488">
    <property type="component" value="Unassembled WGS sequence"/>
</dbReference>
<keyword evidence="1" id="KW-0175">Coiled coil</keyword>
<keyword evidence="3" id="KW-1185">Reference proteome</keyword>
<dbReference type="EMBL" id="CYZR01000002">
    <property type="protein sequence ID" value="CUN60144.1"/>
    <property type="molecule type" value="Genomic_DNA"/>
</dbReference>
<dbReference type="RefSeq" id="WP_055257498.1">
    <property type="nucleotide sequence ID" value="NZ_CABIXL010000002.1"/>
</dbReference>
<feature type="coiled-coil region" evidence="1">
    <location>
        <begin position="166"/>
        <end position="290"/>
    </location>
</feature>
<sequence>MESKNKELKIKSFRVDEETFEKFKNIASSEFKGQGQCLEALINLYELENSKASLVERKLEIESFQDYLNKINQLFLTSLQMSKDAEVRFKDEYIKQLNIKNKTIEGLQNREKQLLEKTKFLETSNKELTFFKGELEKDKSTLSQLVARNHDTLESNRREIEKLKEYKKFKIENEDLKKENYSLKEELNRKINESKNKALEIEIINREVEFLKNRIDELKKEVLAYKELASAIKNEHSNEIEILEKKYNKIIEKETKKLTESFNKELELEKKSFALNLKILEEEKRILELQLKNLAK</sequence>
<evidence type="ECO:0000313" key="3">
    <source>
        <dbReference type="Proteomes" id="UP000095488"/>
    </source>
</evidence>
<gene>
    <name evidence="2" type="ORF">ERS852473_00595</name>
</gene>
<evidence type="ECO:0000313" key="2">
    <source>
        <dbReference type="EMBL" id="CUN60144.1"/>
    </source>
</evidence>
<accession>A0ABP2AMW7</accession>